<dbReference type="EMBL" id="JEMT01012483">
    <property type="protein sequence ID" value="EXX75233.1"/>
    <property type="molecule type" value="Genomic_DNA"/>
</dbReference>
<comment type="caution">
    <text evidence="6">The sequence shown here is derived from an EMBL/GenBank/DDBJ whole genome shotgun (WGS) entry which is preliminary data.</text>
</comment>
<dbReference type="AlphaFoldDB" id="A0A015N7U8"/>
<keyword evidence="2" id="KW-0547">Nucleotide-binding</keyword>
<dbReference type="InterPro" id="IPR011009">
    <property type="entry name" value="Kinase-like_dom_sf"/>
</dbReference>
<dbReference type="PANTHER" id="PTHR44329">
    <property type="entry name" value="SERINE/THREONINE-PROTEIN KINASE TNNI3K-RELATED"/>
    <property type="match status" value="1"/>
</dbReference>
<protein>
    <submittedName>
        <fullName evidence="6">Cmk1p</fullName>
    </submittedName>
</protein>
<keyword evidence="1" id="KW-0808">Transferase</keyword>
<feature type="domain" description="Protein kinase" evidence="5">
    <location>
        <begin position="18"/>
        <end position="285"/>
    </location>
</feature>
<dbReference type="Gene3D" id="1.10.510.10">
    <property type="entry name" value="Transferase(Phosphotransferase) domain 1"/>
    <property type="match status" value="1"/>
</dbReference>
<proteinExistence type="predicted"/>
<evidence type="ECO:0000256" key="1">
    <source>
        <dbReference type="ARBA" id="ARBA00022679"/>
    </source>
</evidence>
<keyword evidence="7" id="KW-1185">Reference proteome</keyword>
<evidence type="ECO:0000256" key="3">
    <source>
        <dbReference type="ARBA" id="ARBA00022777"/>
    </source>
</evidence>
<dbReference type="GO" id="GO:0005524">
    <property type="term" value="F:ATP binding"/>
    <property type="evidence" value="ECO:0007669"/>
    <property type="project" value="UniProtKB-KW"/>
</dbReference>
<evidence type="ECO:0000313" key="7">
    <source>
        <dbReference type="Proteomes" id="UP000022910"/>
    </source>
</evidence>
<dbReference type="Pfam" id="PF07714">
    <property type="entry name" value="PK_Tyr_Ser-Thr"/>
    <property type="match status" value="1"/>
</dbReference>
<name>A0A015N7U8_RHIIW</name>
<reference evidence="6 7" key="1">
    <citation type="submission" date="2014-02" db="EMBL/GenBank/DDBJ databases">
        <title>Single nucleus genome sequencing reveals high similarity among nuclei of an endomycorrhizal fungus.</title>
        <authorList>
            <person name="Lin K."/>
            <person name="Geurts R."/>
            <person name="Zhang Z."/>
            <person name="Limpens E."/>
            <person name="Saunders D.G."/>
            <person name="Mu D."/>
            <person name="Pang E."/>
            <person name="Cao H."/>
            <person name="Cha H."/>
            <person name="Lin T."/>
            <person name="Zhou Q."/>
            <person name="Shang Y."/>
            <person name="Li Y."/>
            <person name="Ivanov S."/>
            <person name="Sharma T."/>
            <person name="Velzen R.V."/>
            <person name="Ruijter N.D."/>
            <person name="Aanen D.K."/>
            <person name="Win J."/>
            <person name="Kamoun S."/>
            <person name="Bisseling T."/>
            <person name="Huang S."/>
        </authorList>
    </citation>
    <scope>NUCLEOTIDE SEQUENCE [LARGE SCALE GENOMIC DNA]</scope>
    <source>
        <strain evidence="7">DAOM197198w</strain>
    </source>
</reference>
<evidence type="ECO:0000256" key="4">
    <source>
        <dbReference type="ARBA" id="ARBA00022840"/>
    </source>
</evidence>
<dbReference type="InterPro" id="IPR001245">
    <property type="entry name" value="Ser-Thr/Tyr_kinase_cat_dom"/>
</dbReference>
<keyword evidence="4" id="KW-0067">ATP-binding</keyword>
<evidence type="ECO:0000313" key="6">
    <source>
        <dbReference type="EMBL" id="EXX75233.1"/>
    </source>
</evidence>
<dbReference type="InterPro" id="IPR000719">
    <property type="entry name" value="Prot_kinase_dom"/>
</dbReference>
<organism evidence="6 7">
    <name type="scientific">Rhizophagus irregularis (strain DAOM 197198w)</name>
    <name type="common">Glomus intraradices</name>
    <dbReference type="NCBI Taxonomy" id="1432141"/>
    <lineage>
        <taxon>Eukaryota</taxon>
        <taxon>Fungi</taxon>
        <taxon>Fungi incertae sedis</taxon>
        <taxon>Mucoromycota</taxon>
        <taxon>Glomeromycotina</taxon>
        <taxon>Glomeromycetes</taxon>
        <taxon>Glomerales</taxon>
        <taxon>Glomeraceae</taxon>
        <taxon>Rhizophagus</taxon>
    </lineage>
</organism>
<dbReference type="STRING" id="1432141.A0A015N7U8"/>
<accession>A0A015N7U8</accession>
<sequence>MDNFILEKKLKWIPYKKFKDVEYLNEGGFGSVYKAIWLKENGDMEVVLKCPKDLNENLSKFLKEWKYHESCLDSTEIINLYGFTRNPDSKYMAIMDYANKGNLRENLTKIIKNNWKQRLYILYKIISGLHKIHEQNLIHCDFHDGNILKHNKYKNNLKDDENKDDEIYISDLGLCQPLESFLNKDSIYGVIPFMAPEILRGKSYTPASDIYSFSMIMWEFTSGVPPFNNRAHDIQLSLSICKGERPEIIENTPQCYVDLMKRCWNEDPLKRPSSKEVLEIIKKWVICPDDEEVNNELKSNIMEFINAPIGQYNNLVTQSHPKAFYTSRLLNFTSKKLNEIIESEDSQASIEANEMLVSEDLNDYIIKDLGSLGMYYDI</sequence>
<dbReference type="Proteomes" id="UP000022910">
    <property type="component" value="Unassembled WGS sequence"/>
</dbReference>
<dbReference type="PANTHER" id="PTHR44329:SF288">
    <property type="entry name" value="MITOGEN-ACTIVATED PROTEIN KINASE KINASE KINASE 20"/>
    <property type="match status" value="1"/>
</dbReference>
<dbReference type="SUPFAM" id="SSF56112">
    <property type="entry name" value="Protein kinase-like (PK-like)"/>
    <property type="match status" value="1"/>
</dbReference>
<evidence type="ECO:0000259" key="5">
    <source>
        <dbReference type="PROSITE" id="PS50011"/>
    </source>
</evidence>
<dbReference type="GO" id="GO:0004674">
    <property type="term" value="F:protein serine/threonine kinase activity"/>
    <property type="evidence" value="ECO:0007669"/>
    <property type="project" value="TreeGrafter"/>
</dbReference>
<evidence type="ECO:0000256" key="2">
    <source>
        <dbReference type="ARBA" id="ARBA00022741"/>
    </source>
</evidence>
<dbReference type="InterPro" id="IPR051681">
    <property type="entry name" value="Ser/Thr_Kinases-Pseudokinases"/>
</dbReference>
<gene>
    <name evidence="6" type="ORF">RirG_043510</name>
</gene>
<dbReference type="PROSITE" id="PS50011">
    <property type="entry name" value="PROTEIN_KINASE_DOM"/>
    <property type="match status" value="1"/>
</dbReference>
<dbReference type="HOGENOM" id="CLU_000288_7_34_1"/>
<keyword evidence="3" id="KW-0418">Kinase</keyword>